<dbReference type="CDD" id="cd00038">
    <property type="entry name" value="CAP_ED"/>
    <property type="match status" value="1"/>
</dbReference>
<dbReference type="GO" id="GO:0003677">
    <property type="term" value="F:DNA binding"/>
    <property type="evidence" value="ECO:0007669"/>
    <property type="project" value="UniProtKB-KW"/>
</dbReference>
<dbReference type="PRINTS" id="PR00034">
    <property type="entry name" value="HTHCRP"/>
</dbReference>
<dbReference type="EMBL" id="QMEY01000010">
    <property type="protein sequence ID" value="RBQ17858.1"/>
    <property type="molecule type" value="Genomic_DNA"/>
</dbReference>
<dbReference type="GO" id="GO:0003700">
    <property type="term" value="F:DNA-binding transcription factor activity"/>
    <property type="evidence" value="ECO:0007669"/>
    <property type="project" value="TreeGrafter"/>
</dbReference>
<dbReference type="Proteomes" id="UP000253303">
    <property type="component" value="Unassembled WGS sequence"/>
</dbReference>
<proteinExistence type="predicted"/>
<dbReference type="InterPro" id="IPR012318">
    <property type="entry name" value="HTH_CRP"/>
</dbReference>
<accession>A0A366LV76</accession>
<evidence type="ECO:0000313" key="7">
    <source>
        <dbReference type="Proteomes" id="UP000253303"/>
    </source>
</evidence>
<evidence type="ECO:0000313" key="6">
    <source>
        <dbReference type="EMBL" id="RBQ17858.1"/>
    </source>
</evidence>
<evidence type="ECO:0000256" key="2">
    <source>
        <dbReference type="ARBA" id="ARBA00023125"/>
    </source>
</evidence>
<dbReference type="SUPFAM" id="SSF51206">
    <property type="entry name" value="cAMP-binding domain-like"/>
    <property type="match status" value="1"/>
</dbReference>
<evidence type="ECO:0000259" key="4">
    <source>
        <dbReference type="PROSITE" id="PS50042"/>
    </source>
</evidence>
<dbReference type="SMART" id="SM00100">
    <property type="entry name" value="cNMP"/>
    <property type="match status" value="1"/>
</dbReference>
<gene>
    <name evidence="6" type="ORF">DP939_23690</name>
</gene>
<evidence type="ECO:0000256" key="3">
    <source>
        <dbReference type="ARBA" id="ARBA00023163"/>
    </source>
</evidence>
<dbReference type="InterPro" id="IPR000595">
    <property type="entry name" value="cNMP-bd_dom"/>
</dbReference>
<dbReference type="Gene3D" id="2.60.120.10">
    <property type="entry name" value="Jelly Rolls"/>
    <property type="match status" value="1"/>
</dbReference>
<dbReference type="InterPro" id="IPR036390">
    <property type="entry name" value="WH_DNA-bd_sf"/>
</dbReference>
<evidence type="ECO:0000259" key="5">
    <source>
        <dbReference type="PROSITE" id="PS51063"/>
    </source>
</evidence>
<keyword evidence="2" id="KW-0238">DNA-binding</keyword>
<dbReference type="OrthoDB" id="41390at2"/>
<dbReference type="AlphaFoldDB" id="A0A366LV76"/>
<dbReference type="RefSeq" id="WP_113982953.1">
    <property type="nucleotide sequence ID" value="NZ_QMEY01000010.1"/>
</dbReference>
<comment type="caution">
    <text evidence="6">The sequence shown here is derived from an EMBL/GenBank/DDBJ whole genome shotgun (WGS) entry which is preliminary data.</text>
</comment>
<keyword evidence="3" id="KW-0804">Transcription</keyword>
<dbReference type="PANTHER" id="PTHR24567">
    <property type="entry name" value="CRP FAMILY TRANSCRIPTIONAL REGULATORY PROTEIN"/>
    <property type="match status" value="1"/>
</dbReference>
<dbReference type="SUPFAM" id="SSF46785">
    <property type="entry name" value="Winged helix' DNA-binding domain"/>
    <property type="match status" value="1"/>
</dbReference>
<dbReference type="Gene3D" id="1.10.10.10">
    <property type="entry name" value="Winged helix-like DNA-binding domain superfamily/Winged helix DNA-binding domain"/>
    <property type="match status" value="1"/>
</dbReference>
<dbReference type="CDD" id="cd00092">
    <property type="entry name" value="HTH_CRP"/>
    <property type="match status" value="1"/>
</dbReference>
<feature type="domain" description="HTH crp-type" evidence="5">
    <location>
        <begin position="144"/>
        <end position="217"/>
    </location>
</feature>
<dbReference type="Pfam" id="PF00027">
    <property type="entry name" value="cNMP_binding"/>
    <property type="match status" value="1"/>
</dbReference>
<keyword evidence="1" id="KW-0805">Transcription regulation</keyword>
<dbReference type="PROSITE" id="PS50042">
    <property type="entry name" value="CNMP_BINDING_3"/>
    <property type="match status" value="1"/>
</dbReference>
<sequence>MSVKPITEPGEFLDLLTGDEIAALRASARPRRWERGAVVMSEGDTADWVVVLTSGRVKVSSHTESGTEVVLAVRGPGALLGDMSAIDGGPRSGTVTALEPVEALVISDFSGFLRANGQVAVLLMKLIIGRLRDSDRKRIEYGAFDTTGRVATRLVELAERYGEQSADGVRVALPLSQDELAGWTGASREAVSKALRSLRDRGLIETGRRRVTIHDLEALRRRAR</sequence>
<dbReference type="SMART" id="SM00419">
    <property type="entry name" value="HTH_CRP"/>
    <property type="match status" value="1"/>
</dbReference>
<dbReference type="FunFam" id="1.10.10.10:FF:000019">
    <property type="entry name" value="Crp/Fnr family transcriptional regulator"/>
    <property type="match status" value="1"/>
</dbReference>
<organism evidence="6 7">
    <name type="scientific">Spongiactinospora rosea</name>
    <dbReference type="NCBI Taxonomy" id="2248750"/>
    <lineage>
        <taxon>Bacteria</taxon>
        <taxon>Bacillati</taxon>
        <taxon>Actinomycetota</taxon>
        <taxon>Actinomycetes</taxon>
        <taxon>Streptosporangiales</taxon>
        <taxon>Streptosporangiaceae</taxon>
        <taxon>Spongiactinospora</taxon>
    </lineage>
</organism>
<dbReference type="PANTHER" id="PTHR24567:SF68">
    <property type="entry name" value="DNA-BINDING TRANSCRIPTIONAL DUAL REGULATOR CRP"/>
    <property type="match status" value="1"/>
</dbReference>
<keyword evidence="7" id="KW-1185">Reference proteome</keyword>
<name>A0A366LV76_9ACTN</name>
<dbReference type="GO" id="GO:0005829">
    <property type="term" value="C:cytosol"/>
    <property type="evidence" value="ECO:0007669"/>
    <property type="project" value="TreeGrafter"/>
</dbReference>
<dbReference type="InterPro" id="IPR014710">
    <property type="entry name" value="RmlC-like_jellyroll"/>
</dbReference>
<dbReference type="InterPro" id="IPR036388">
    <property type="entry name" value="WH-like_DNA-bd_sf"/>
</dbReference>
<feature type="domain" description="Cyclic nucleotide-binding" evidence="4">
    <location>
        <begin position="12"/>
        <end position="107"/>
    </location>
</feature>
<dbReference type="PROSITE" id="PS51063">
    <property type="entry name" value="HTH_CRP_2"/>
    <property type="match status" value="1"/>
</dbReference>
<evidence type="ECO:0000256" key="1">
    <source>
        <dbReference type="ARBA" id="ARBA00023015"/>
    </source>
</evidence>
<dbReference type="InterPro" id="IPR018490">
    <property type="entry name" value="cNMP-bd_dom_sf"/>
</dbReference>
<dbReference type="Pfam" id="PF13545">
    <property type="entry name" value="HTH_Crp_2"/>
    <property type="match status" value="1"/>
</dbReference>
<reference evidence="6 7" key="1">
    <citation type="submission" date="2018-06" db="EMBL/GenBank/DDBJ databases">
        <title>Sphaerisporangium craniellae sp. nov., isolated from a marine sponge in the South China Sea.</title>
        <authorList>
            <person name="Li L."/>
        </authorList>
    </citation>
    <scope>NUCLEOTIDE SEQUENCE [LARGE SCALE GENOMIC DNA]</scope>
    <source>
        <strain evidence="6 7">LHW63015</strain>
    </source>
</reference>
<dbReference type="InterPro" id="IPR050397">
    <property type="entry name" value="Env_Response_Regulators"/>
</dbReference>
<protein>
    <submittedName>
        <fullName evidence="6">Crp/Fnr family transcriptional regulator</fullName>
    </submittedName>
</protein>